<name>A0A7W3ZA19_9PSEU</name>
<gene>
    <name evidence="2" type="ORF">H4281_12735</name>
</gene>
<keyword evidence="3" id="KW-1185">Reference proteome</keyword>
<feature type="compositionally biased region" description="Polar residues" evidence="1">
    <location>
        <begin position="163"/>
        <end position="183"/>
    </location>
</feature>
<feature type="region of interest" description="Disordered" evidence="1">
    <location>
        <begin position="159"/>
        <end position="195"/>
    </location>
</feature>
<organism evidence="2 3">
    <name type="scientific">Amycolatopsis dendrobii</name>
    <dbReference type="NCBI Taxonomy" id="2760662"/>
    <lineage>
        <taxon>Bacteria</taxon>
        <taxon>Bacillati</taxon>
        <taxon>Actinomycetota</taxon>
        <taxon>Actinomycetes</taxon>
        <taxon>Pseudonocardiales</taxon>
        <taxon>Pseudonocardiaceae</taxon>
        <taxon>Amycolatopsis</taxon>
    </lineage>
</organism>
<evidence type="ECO:0000313" key="3">
    <source>
        <dbReference type="Proteomes" id="UP000526734"/>
    </source>
</evidence>
<comment type="caution">
    <text evidence="2">The sequence shown here is derived from an EMBL/GenBank/DDBJ whole genome shotgun (WGS) entry which is preliminary data.</text>
</comment>
<reference evidence="2 3" key="1">
    <citation type="submission" date="2020-08" db="EMBL/GenBank/DDBJ databases">
        <title>Amycolatopsis sp. nov. DR6-1 isolated from Dendrobium heterocarpum.</title>
        <authorList>
            <person name="Tedsree N."/>
            <person name="Kuncharoen N."/>
            <person name="Likhitwitayawuid K."/>
            <person name="Tanasupawat S."/>
        </authorList>
    </citation>
    <scope>NUCLEOTIDE SEQUENCE [LARGE SCALE GENOMIC DNA]</scope>
    <source>
        <strain evidence="2 3">DR6-1</strain>
    </source>
</reference>
<dbReference type="RefSeq" id="WP_182891091.1">
    <property type="nucleotide sequence ID" value="NZ_JACGZW010000004.1"/>
</dbReference>
<dbReference type="EMBL" id="JACGZW010000004">
    <property type="protein sequence ID" value="MBB1154001.1"/>
    <property type="molecule type" value="Genomic_DNA"/>
</dbReference>
<evidence type="ECO:0000256" key="1">
    <source>
        <dbReference type="SAM" id="MobiDB-lite"/>
    </source>
</evidence>
<dbReference type="AlphaFoldDB" id="A0A7W3ZA19"/>
<dbReference type="Proteomes" id="UP000526734">
    <property type="component" value="Unassembled WGS sequence"/>
</dbReference>
<proteinExistence type="predicted"/>
<evidence type="ECO:0000313" key="2">
    <source>
        <dbReference type="EMBL" id="MBB1154001.1"/>
    </source>
</evidence>
<accession>A0A7W3ZA19</accession>
<sequence length="195" mass="21485">MDIDALIASATLPEETVPLCLRPDLRKKFEELDGALLIAKTERTTMAPTDRERELAAAIKALEEEIAEHSIQVRMRALKHTPWVELMAEHPPREDNPADGNFGANIETFLPALIHAQMVEPEMTAKQVDALIDVITNRQYNELANAAWALGSMHRDSPVFSRAASQLTPDSGETSRPQSNSGSPRPGSRAKKPKS</sequence>
<protein>
    <submittedName>
        <fullName evidence="2">Uncharacterized protein</fullName>
    </submittedName>
</protein>